<dbReference type="AlphaFoldDB" id="A0A1C3XKB5"/>
<name>A0A1C3XKB5_9BRAD</name>
<gene>
    <name evidence="1" type="ORF">GA0061099_103811</name>
</gene>
<accession>A0A1C3XKB5</accession>
<sequence>MTARRCATATSFAAGPSIVLKEAREGWPPKDSRCNEGCSHVVCPGGLGHLPAHKGWRHRFRSALASAPHVPSLSASRFRRSGGHCLACNFLRLCSGERRACVELRPLDYPPAMLHVSRDREQLFNGSARFGRQLNRLRNCLVSERRPMPTQRLSMRRIKGVLRLKHVQGLPERPIAHTLGISNGAAHSYVR</sequence>
<organism evidence="1 2">
    <name type="scientific">Bradyrhizobium yuanmingense</name>
    <dbReference type="NCBI Taxonomy" id="108015"/>
    <lineage>
        <taxon>Bacteria</taxon>
        <taxon>Pseudomonadati</taxon>
        <taxon>Pseudomonadota</taxon>
        <taxon>Alphaproteobacteria</taxon>
        <taxon>Hyphomicrobiales</taxon>
        <taxon>Nitrobacteraceae</taxon>
        <taxon>Bradyrhizobium</taxon>
    </lineage>
</organism>
<reference evidence="1 2" key="1">
    <citation type="submission" date="2016-08" db="EMBL/GenBank/DDBJ databases">
        <authorList>
            <person name="Seilhamer J.J."/>
        </authorList>
    </citation>
    <scope>NUCLEOTIDE SEQUENCE [LARGE SCALE GENOMIC DNA]</scope>
    <source>
        <strain evidence="1 2">CCBAU 10071</strain>
    </source>
</reference>
<evidence type="ECO:0000313" key="1">
    <source>
        <dbReference type="EMBL" id="SCB52703.1"/>
    </source>
</evidence>
<proteinExistence type="predicted"/>
<evidence type="ECO:0000313" key="2">
    <source>
        <dbReference type="Proteomes" id="UP000183174"/>
    </source>
</evidence>
<dbReference type="EMBL" id="FMAE01000038">
    <property type="protein sequence ID" value="SCB52703.1"/>
    <property type="molecule type" value="Genomic_DNA"/>
</dbReference>
<protein>
    <submittedName>
        <fullName evidence="1">Uncharacterized protein</fullName>
    </submittedName>
</protein>
<dbReference type="Proteomes" id="UP000183174">
    <property type="component" value="Unassembled WGS sequence"/>
</dbReference>